<feature type="region of interest" description="Disordered" evidence="1">
    <location>
        <begin position="216"/>
        <end position="257"/>
    </location>
</feature>
<organism evidence="2 3">
    <name type="scientific">Sphaerobolus stellatus (strain SS14)</name>
    <dbReference type="NCBI Taxonomy" id="990650"/>
    <lineage>
        <taxon>Eukaryota</taxon>
        <taxon>Fungi</taxon>
        <taxon>Dikarya</taxon>
        <taxon>Basidiomycota</taxon>
        <taxon>Agaricomycotina</taxon>
        <taxon>Agaricomycetes</taxon>
        <taxon>Phallomycetidae</taxon>
        <taxon>Geastrales</taxon>
        <taxon>Sphaerobolaceae</taxon>
        <taxon>Sphaerobolus</taxon>
    </lineage>
</organism>
<feature type="compositionally biased region" description="Low complexity" evidence="1">
    <location>
        <begin position="25"/>
        <end position="39"/>
    </location>
</feature>
<feature type="compositionally biased region" description="Polar residues" evidence="1">
    <location>
        <begin position="9"/>
        <end position="24"/>
    </location>
</feature>
<keyword evidence="3" id="KW-1185">Reference proteome</keyword>
<gene>
    <name evidence="2" type="ORF">M422DRAFT_31342</name>
</gene>
<dbReference type="Gene3D" id="3.30.200.20">
    <property type="entry name" value="Phosphorylase Kinase, domain 1"/>
    <property type="match status" value="1"/>
</dbReference>
<proteinExistence type="predicted"/>
<evidence type="ECO:0000313" key="2">
    <source>
        <dbReference type="EMBL" id="KIJ42399.1"/>
    </source>
</evidence>
<protein>
    <recommendedName>
        <fullName evidence="4">Aminoglycoside phosphotransferase domain-containing protein</fullName>
    </recommendedName>
</protein>
<dbReference type="InterPro" id="IPR011009">
    <property type="entry name" value="Kinase-like_dom_sf"/>
</dbReference>
<dbReference type="PANTHER" id="PTHR21310">
    <property type="entry name" value="AMINOGLYCOSIDE PHOSPHOTRANSFERASE-RELATED-RELATED"/>
    <property type="match status" value="1"/>
</dbReference>
<evidence type="ECO:0008006" key="4">
    <source>
        <dbReference type="Google" id="ProtNLM"/>
    </source>
</evidence>
<accession>A0A0C9V646</accession>
<sequence length="787" mass="86961">MRSFPISHGTLSLSSRHATPTLSLATKDPPTTAPATPGASEEYDEQRDIQRELRADGENPFPISRKAVRDVVADKLGVRVDRVVFLSSGTFHKAFLLHLDTPSPGPRTVVFRIARRNMHMPKLKTESEVATLAYLRTKTSIPVPTVYWYDSNPQNILGGEWIVMSKAPGVPLSRFYHTLSPDSPQLKTLLHNLATLLLPLFTHRFPAIGSLYFSTDSPSPDPTPAVSPVKASTTPRPLGTEPLPKSNVTNITPTSTSQITPGPIISYPFFGSSRGLLSHLSNPPEIDRGPWKTFHAYIEACMQREIEGVRREGMGMAVGRRPRVAPRSEEGSGSDDPASDSDAEDSSSEEEEEDGDGWGVDWRYQAAGMGGGVGKAKGRASSFASTATTDSDDHDRDYRDYRATQRTTFLVAHTVRREKVVREEMGVVGEVMAALREEAEGGPGLGEEGVRKGWVIRQGQEQEDGEDKAGEGEFTLDCHDLSLENVFVDEEDPTKITCIIDWESTCTRPLFQAAHLPAFLQPHHGHHHRHGRHHYSQSQTHTHTHQANTHAQNPLHQALQHQNALHQNTVLSPLNPHQTPLPLFPHSAHPHSTHPQAHKHYHHSPHHTPLYIPSTSPAANLFRAAVLQAGVDLGLKDASEKWVALEKGGAKRRWAHRCVEWDGWEEGLVGGILGELEYGWGWERHRARCHSKEGIKGKKCEEGAECAEGGVEEDECKTCERDVWSVEGAGEEVGRRLEKWVLEGGRGFQHGHGEGEEFDEDGKFVDDIPMEMPLSPLSDICEEGEGA</sequence>
<dbReference type="OrthoDB" id="10003767at2759"/>
<feature type="region of interest" description="Disordered" evidence="1">
    <location>
        <begin position="766"/>
        <end position="787"/>
    </location>
</feature>
<feature type="region of interest" description="Disordered" evidence="1">
    <location>
        <begin position="1"/>
        <end position="47"/>
    </location>
</feature>
<dbReference type="EMBL" id="KN837130">
    <property type="protein sequence ID" value="KIJ42399.1"/>
    <property type="molecule type" value="Genomic_DNA"/>
</dbReference>
<feature type="compositionally biased region" description="Acidic residues" evidence="1">
    <location>
        <begin position="337"/>
        <end position="356"/>
    </location>
</feature>
<feature type="region of interest" description="Disordered" evidence="1">
    <location>
        <begin position="313"/>
        <end position="364"/>
    </location>
</feature>
<dbReference type="Proteomes" id="UP000054279">
    <property type="component" value="Unassembled WGS sequence"/>
</dbReference>
<reference evidence="2 3" key="1">
    <citation type="submission" date="2014-06" db="EMBL/GenBank/DDBJ databases">
        <title>Evolutionary Origins and Diversification of the Mycorrhizal Mutualists.</title>
        <authorList>
            <consortium name="DOE Joint Genome Institute"/>
            <consortium name="Mycorrhizal Genomics Consortium"/>
            <person name="Kohler A."/>
            <person name="Kuo A."/>
            <person name="Nagy L.G."/>
            <person name="Floudas D."/>
            <person name="Copeland A."/>
            <person name="Barry K.W."/>
            <person name="Cichocki N."/>
            <person name="Veneault-Fourrey C."/>
            <person name="LaButti K."/>
            <person name="Lindquist E.A."/>
            <person name="Lipzen A."/>
            <person name="Lundell T."/>
            <person name="Morin E."/>
            <person name="Murat C."/>
            <person name="Riley R."/>
            <person name="Ohm R."/>
            <person name="Sun H."/>
            <person name="Tunlid A."/>
            <person name="Henrissat B."/>
            <person name="Grigoriev I.V."/>
            <person name="Hibbett D.S."/>
            <person name="Martin F."/>
        </authorList>
    </citation>
    <scope>NUCLEOTIDE SEQUENCE [LARGE SCALE GENOMIC DNA]</scope>
    <source>
        <strain evidence="2 3">SS14</strain>
    </source>
</reference>
<name>A0A0C9V646_SPHS4</name>
<feature type="compositionally biased region" description="Basic residues" evidence="1">
    <location>
        <begin position="589"/>
        <end position="606"/>
    </location>
</feature>
<dbReference type="PANTHER" id="PTHR21310:SF15">
    <property type="entry name" value="AMINOGLYCOSIDE PHOSPHOTRANSFERASE DOMAIN-CONTAINING PROTEIN"/>
    <property type="match status" value="1"/>
</dbReference>
<dbReference type="AlphaFoldDB" id="A0A0C9V646"/>
<dbReference type="InterPro" id="IPR051678">
    <property type="entry name" value="AGP_Transferase"/>
</dbReference>
<feature type="compositionally biased region" description="Low complexity" evidence="1">
    <location>
        <begin position="536"/>
        <end position="554"/>
    </location>
</feature>
<evidence type="ECO:0000313" key="3">
    <source>
        <dbReference type="Proteomes" id="UP000054279"/>
    </source>
</evidence>
<dbReference type="HOGENOM" id="CLU_026727_0_0_1"/>
<feature type="region of interest" description="Disordered" evidence="1">
    <location>
        <begin position="589"/>
        <end position="609"/>
    </location>
</feature>
<feature type="compositionally biased region" description="Polar residues" evidence="1">
    <location>
        <begin position="246"/>
        <end position="257"/>
    </location>
</feature>
<evidence type="ECO:0000256" key="1">
    <source>
        <dbReference type="SAM" id="MobiDB-lite"/>
    </source>
</evidence>
<feature type="compositionally biased region" description="Basic residues" evidence="1">
    <location>
        <begin position="523"/>
        <end position="535"/>
    </location>
</feature>
<dbReference type="SUPFAM" id="SSF56112">
    <property type="entry name" value="Protein kinase-like (PK-like)"/>
    <property type="match status" value="1"/>
</dbReference>
<feature type="region of interest" description="Disordered" evidence="1">
    <location>
        <begin position="523"/>
        <end position="554"/>
    </location>
</feature>